<accession>A0A0M9WHI7</accession>
<dbReference type="EMBL" id="LHQQ01000049">
    <property type="protein sequence ID" value="KOS45105.1"/>
    <property type="molecule type" value="Genomic_DNA"/>
</dbReference>
<name>A0A0M9WHI7_9EURO</name>
<reference evidence="1 2" key="1">
    <citation type="submission" date="2015-08" db="EMBL/GenBank/DDBJ databases">
        <title>Genome sequencing of Penicillium nordicum.</title>
        <authorList>
            <person name="Nguyen H.D."/>
            <person name="Seifert K.A."/>
        </authorList>
    </citation>
    <scope>NUCLEOTIDE SEQUENCE [LARGE SCALE GENOMIC DNA]</scope>
    <source>
        <strain evidence="1 2">DAOMC 185683</strain>
    </source>
</reference>
<organism evidence="1 2">
    <name type="scientific">Penicillium nordicum</name>
    <dbReference type="NCBI Taxonomy" id="229535"/>
    <lineage>
        <taxon>Eukaryota</taxon>
        <taxon>Fungi</taxon>
        <taxon>Dikarya</taxon>
        <taxon>Ascomycota</taxon>
        <taxon>Pezizomycotina</taxon>
        <taxon>Eurotiomycetes</taxon>
        <taxon>Eurotiomycetidae</taxon>
        <taxon>Eurotiales</taxon>
        <taxon>Aspergillaceae</taxon>
        <taxon>Penicillium</taxon>
    </lineage>
</organism>
<keyword evidence="2" id="KW-1185">Reference proteome</keyword>
<comment type="caution">
    <text evidence="1">The sequence shown here is derived from an EMBL/GenBank/DDBJ whole genome shotgun (WGS) entry which is preliminary data.</text>
</comment>
<evidence type="ECO:0000313" key="2">
    <source>
        <dbReference type="Proteomes" id="UP000037696"/>
    </source>
</evidence>
<sequence length="101" mass="11320">MQAPQFVLCVKSPLASADTKLFEWRCEAYGFGRKNQFGIGDTYVFEELKVGLKREWALWKQTGGLSKSYMNQSQTREAFATNEGVTLCQDVADLQVPCGNS</sequence>
<protein>
    <submittedName>
        <fullName evidence="1">Uncharacterized protein</fullName>
    </submittedName>
</protein>
<evidence type="ECO:0000313" key="1">
    <source>
        <dbReference type="EMBL" id="KOS45105.1"/>
    </source>
</evidence>
<proteinExistence type="predicted"/>
<dbReference type="AlphaFoldDB" id="A0A0M9WHI7"/>
<gene>
    <name evidence="1" type="ORF">ACN38_g3947</name>
</gene>
<dbReference type="Proteomes" id="UP000037696">
    <property type="component" value="Unassembled WGS sequence"/>
</dbReference>